<accession>A0ABY9E9B2</accession>
<organism evidence="2 3">
    <name type="scientific">Microbulbifer spongiae</name>
    <dbReference type="NCBI Taxonomy" id="2944933"/>
    <lineage>
        <taxon>Bacteria</taxon>
        <taxon>Pseudomonadati</taxon>
        <taxon>Pseudomonadota</taxon>
        <taxon>Gammaproteobacteria</taxon>
        <taxon>Cellvibrionales</taxon>
        <taxon>Microbulbiferaceae</taxon>
        <taxon>Microbulbifer</taxon>
    </lineage>
</organism>
<reference evidence="2 3" key="1">
    <citation type="submission" date="2022-05" db="EMBL/GenBank/DDBJ databases">
        <title>Microbulbifer sp. nov., isolated from sponge.</title>
        <authorList>
            <person name="Gao L."/>
        </authorList>
    </citation>
    <scope>NUCLEOTIDE SEQUENCE [LARGE SCALE GENOMIC DNA]</scope>
    <source>
        <strain evidence="2 3">MI-G</strain>
    </source>
</reference>
<name>A0ABY9E9B2_9GAMM</name>
<sequence>MYCHLNQTYNGKSTAQRLTGKTSPNYGQETANEELWHTKREQLETVPGFDRLLTTTLVSVLAELGNLNPKEIAALVGAAPSNLDSGALRGKRRIQGGRAQDRTILYRRIRSATIQGYLPPYVKRA</sequence>
<gene>
    <name evidence="2" type="ORF">M8T91_15410</name>
</gene>
<feature type="domain" description="Transposase IS116/IS110/IS902 C-terminal" evidence="1">
    <location>
        <begin position="41"/>
        <end position="112"/>
    </location>
</feature>
<dbReference type="EMBL" id="CP098023">
    <property type="protein sequence ID" value="WKD49272.1"/>
    <property type="molecule type" value="Genomic_DNA"/>
</dbReference>
<dbReference type="Proteomes" id="UP001321520">
    <property type="component" value="Chromosome"/>
</dbReference>
<evidence type="ECO:0000259" key="1">
    <source>
        <dbReference type="Pfam" id="PF02371"/>
    </source>
</evidence>
<dbReference type="Pfam" id="PF02371">
    <property type="entry name" value="Transposase_20"/>
    <property type="match status" value="1"/>
</dbReference>
<proteinExistence type="predicted"/>
<evidence type="ECO:0000313" key="2">
    <source>
        <dbReference type="EMBL" id="WKD49272.1"/>
    </source>
</evidence>
<protein>
    <submittedName>
        <fullName evidence="2">Transposase</fullName>
    </submittedName>
</protein>
<keyword evidence="3" id="KW-1185">Reference proteome</keyword>
<dbReference type="InterPro" id="IPR003346">
    <property type="entry name" value="Transposase_20"/>
</dbReference>
<evidence type="ECO:0000313" key="3">
    <source>
        <dbReference type="Proteomes" id="UP001321520"/>
    </source>
</evidence>